<accession>A0ABS4E3I5</accession>
<feature type="compositionally biased region" description="Acidic residues" evidence="1">
    <location>
        <begin position="580"/>
        <end position="608"/>
    </location>
</feature>
<dbReference type="NCBIfam" id="TIGR03358">
    <property type="entry name" value="VI_chp_5"/>
    <property type="match status" value="1"/>
</dbReference>
<feature type="region of interest" description="Disordered" evidence="1">
    <location>
        <begin position="1165"/>
        <end position="1258"/>
    </location>
</feature>
<organism evidence="3 4">
    <name type="scientific">Rhizobium halophytocola</name>
    <dbReference type="NCBI Taxonomy" id="735519"/>
    <lineage>
        <taxon>Bacteria</taxon>
        <taxon>Pseudomonadati</taxon>
        <taxon>Pseudomonadota</taxon>
        <taxon>Alphaproteobacteria</taxon>
        <taxon>Hyphomicrobiales</taxon>
        <taxon>Rhizobiaceae</taxon>
        <taxon>Rhizobium/Agrobacterium group</taxon>
        <taxon>Rhizobium</taxon>
    </lineage>
</organism>
<name>A0ABS4E3I5_9HYPH</name>
<dbReference type="InterPro" id="IPR008312">
    <property type="entry name" value="T6SS_TssB1"/>
</dbReference>
<feature type="compositionally biased region" description="Acidic residues" evidence="1">
    <location>
        <begin position="497"/>
        <end position="571"/>
    </location>
</feature>
<feature type="compositionally biased region" description="Acidic residues" evidence="1">
    <location>
        <begin position="397"/>
        <end position="430"/>
    </location>
</feature>
<gene>
    <name evidence="3" type="ORF">J2Z17_003945</name>
</gene>
<proteinExistence type="predicted"/>
<feature type="compositionally biased region" description="Acidic residues" evidence="1">
    <location>
        <begin position="616"/>
        <end position="648"/>
    </location>
</feature>
<dbReference type="InterPro" id="IPR044031">
    <property type="entry name" value="TssC1_N"/>
</dbReference>
<feature type="domain" description="TssC1 N-terminal" evidence="2">
    <location>
        <begin position="869"/>
        <end position="1144"/>
    </location>
</feature>
<dbReference type="PANTHER" id="PTHR35850:SF1">
    <property type="entry name" value="TYPE VI SECRETION SYSTEM SHEATH PROTEIN TSSB1"/>
    <property type="match status" value="1"/>
</dbReference>
<feature type="compositionally biased region" description="Acidic residues" evidence="1">
    <location>
        <begin position="438"/>
        <end position="490"/>
    </location>
</feature>
<feature type="compositionally biased region" description="Acidic residues" evidence="1">
    <location>
        <begin position="1200"/>
        <end position="1226"/>
    </location>
</feature>
<evidence type="ECO:0000313" key="3">
    <source>
        <dbReference type="EMBL" id="MBP1852488.1"/>
    </source>
</evidence>
<evidence type="ECO:0000313" key="4">
    <source>
        <dbReference type="Proteomes" id="UP000759443"/>
    </source>
</evidence>
<reference evidence="3 4" key="1">
    <citation type="submission" date="2021-03" db="EMBL/GenBank/DDBJ databases">
        <title>Genomic Encyclopedia of Type Strains, Phase IV (KMG-IV): sequencing the most valuable type-strain genomes for metagenomic binning, comparative biology and taxonomic classification.</title>
        <authorList>
            <person name="Goeker M."/>
        </authorList>
    </citation>
    <scope>NUCLEOTIDE SEQUENCE [LARGE SCALE GENOMIC DNA]</scope>
    <source>
        <strain evidence="3 4">DSM 21600</strain>
    </source>
</reference>
<dbReference type="Pfam" id="PF05591">
    <property type="entry name" value="T6SS_VipA"/>
    <property type="match status" value="1"/>
</dbReference>
<dbReference type="PANTHER" id="PTHR35850">
    <property type="entry name" value="CYTOPLASMIC PROTEIN-RELATED"/>
    <property type="match status" value="1"/>
</dbReference>
<feature type="compositionally biased region" description="Acidic residues" evidence="1">
    <location>
        <begin position="1233"/>
        <end position="1249"/>
    </location>
</feature>
<feature type="region of interest" description="Disordered" evidence="1">
    <location>
        <begin position="255"/>
        <end position="274"/>
    </location>
</feature>
<protein>
    <submittedName>
        <fullName evidence="3">Type VI secretion system ImpB/VipA family protein</fullName>
    </submittedName>
</protein>
<comment type="caution">
    <text evidence="3">The sequence shown here is derived from an EMBL/GenBank/DDBJ whole genome shotgun (WGS) entry which is preliminary data.</text>
</comment>
<keyword evidence="4" id="KW-1185">Reference proteome</keyword>
<feature type="region of interest" description="Disordered" evidence="1">
    <location>
        <begin position="352"/>
        <end position="690"/>
    </location>
</feature>
<dbReference type="Pfam" id="PF05943">
    <property type="entry name" value="VipB"/>
    <property type="match status" value="1"/>
</dbReference>
<dbReference type="RefSeq" id="WP_209947320.1">
    <property type="nucleotide sequence ID" value="NZ_JAGGJU010000011.1"/>
</dbReference>
<dbReference type="Proteomes" id="UP000759443">
    <property type="component" value="Unassembled WGS sequence"/>
</dbReference>
<evidence type="ECO:0000259" key="2">
    <source>
        <dbReference type="Pfam" id="PF05943"/>
    </source>
</evidence>
<dbReference type="EMBL" id="JAGGJU010000011">
    <property type="protein sequence ID" value="MBP1852488.1"/>
    <property type="molecule type" value="Genomic_DNA"/>
</dbReference>
<sequence length="1258" mass="132491">MSKSGQKFVARNRAPRVQIEYDVEVYGAQKTVQLPFVMGVMSDLSGASAEPLPSVADRKFLEIDVDNFDDRLKAMRPRAAFSIPNLLTGDGNLSVDLTFESMEDFGPAAIARKVEPLRKLLEARTQLAHLTTYMDGKTGAEDLISRLISDPVALAAIARPSNPDAARDNRAEALESLRNAAPQAAPLAEDDDVQAILGSLRDRPAVASNETNEDRENVLARMREATAAAEQLAAEQAAEAEEAAAALAAMRQAADEAAASAEQPVETNAAHTDNDDVQAILGALRDRPAAPTDGKVDGRENVLARMRKATAAAEQLAAEQAIAAAEAAEGLAAERLAAAEAAAAAALLAQDASQNMADSQPRAPDDEDDLPAAEDAQTEDGSTSDDDTDLDALLGGADDDLDALLDDIGGDDLEADMADDAELADGDAADEDARPSSEEDDSTSDDTDLDALLGESDDDLDALLDEIGGDDLEDSDAGDVEFSDGDEADEDARPSSEEGDSTSEEDDTDLEALLGEADEDLDALLDEIGGDDLDDSDAGDVELADGDTADEDAPPSSEEDDSTPEADDTDLDALLAGSGDDLDALLDEIGGDDLEADMADDADTDDAATVDLDSLSAEDDAPLEDDSAEQPGDDSDSVDLDGLLADDDASVRLDGDESGLSDADEPAAEPEQPITTPFGTLATPRPDDRDQPRAKFRIALLGDFSGRASRGLLEIGDGLANRKAMKFDVDTIDAIIARFATTLVLPIGEDGAGVEVKLDELDDLHPDALYENVAIFDELSVLRQRVARGDAAAIAKMQAWAGEHTHVAVASQKRSKGNTVPADRKLSEFHTLIGDMQGRLARPSPAAALIGRLVGPYVQAAPDPAQATMLAAIDEALSGAMRTILHHPDFQAVESTWRSLEFLARRIETGAGLEIVLYDVSAEEWATDLSAQDELSESGLFRMLAEEPRLDAAQGPLSAVFALYTLEETPPHAELLARMAKISAWMNAPFLAAISPQFLETKKQDRHPLVVKAWDALRALPEAAYVGLAAPRFLLRLPYGEKTEPADAFDFEEFSLRSGLKGMVWANPVILSATLMAATVTRMGKKMRLGEVMTLDDIPVHTMIDPHGDQVALPCTERLLNTRTMAEVVARGFMPVLSIKGRSEVRQGSFQALGAGLLAGPWPQASGQGAAGGNTEVAIGGAPAPAGRKADSAAASDASAGDDDDLDLSALGLDDDTSSSDDDGSLDDLLSQFDDDAGDGSGDDEELDPELAALLEGL</sequence>
<feature type="compositionally biased region" description="Acidic residues" evidence="1">
    <location>
        <begin position="656"/>
        <end position="668"/>
    </location>
</feature>
<evidence type="ECO:0000256" key="1">
    <source>
        <dbReference type="SAM" id="MobiDB-lite"/>
    </source>
</evidence>
<feature type="compositionally biased region" description="Acidic residues" evidence="1">
    <location>
        <begin position="365"/>
        <end position="390"/>
    </location>
</feature>